<dbReference type="CDD" id="cd00077">
    <property type="entry name" value="HDc"/>
    <property type="match status" value="1"/>
</dbReference>
<evidence type="ECO:0000313" key="3">
    <source>
        <dbReference type="Proteomes" id="UP000231092"/>
    </source>
</evidence>
<dbReference type="PROSITE" id="PS51832">
    <property type="entry name" value="HD_GYP"/>
    <property type="match status" value="1"/>
</dbReference>
<proteinExistence type="predicted"/>
<evidence type="ECO:0000313" key="2">
    <source>
        <dbReference type="EMBL" id="PJJ29919.1"/>
    </source>
</evidence>
<dbReference type="EMBL" id="PGET01000001">
    <property type="protein sequence ID" value="PJJ29919.1"/>
    <property type="molecule type" value="Genomic_DNA"/>
</dbReference>
<dbReference type="InterPro" id="IPR003607">
    <property type="entry name" value="HD/PDEase_dom"/>
</dbReference>
<dbReference type="SUPFAM" id="SSF109604">
    <property type="entry name" value="HD-domain/PDEase-like"/>
    <property type="match status" value="1"/>
</dbReference>
<reference evidence="2 3" key="1">
    <citation type="submission" date="2017-11" db="EMBL/GenBank/DDBJ databases">
        <title>Understudied soil microbes with underappreciated capabilities: Untangling the Clostridium saccharolyticum group.</title>
        <authorList>
            <person name="Leschine S."/>
        </authorList>
    </citation>
    <scope>NUCLEOTIDE SEQUENCE [LARGE SCALE GENOMIC DNA]</scope>
    <source>
        <strain evidence="2 3">18A</strain>
    </source>
</reference>
<name>A0A2M8Z900_9FIRM</name>
<dbReference type="Pfam" id="PF13487">
    <property type="entry name" value="HD_5"/>
    <property type="match status" value="1"/>
</dbReference>
<comment type="caution">
    <text evidence="2">The sequence shown here is derived from an EMBL/GenBank/DDBJ whole genome shotgun (WGS) entry which is preliminary data.</text>
</comment>
<feature type="domain" description="HD-GYP" evidence="1">
    <location>
        <begin position="161"/>
        <end position="357"/>
    </location>
</feature>
<accession>A0A2M8Z900</accession>
<evidence type="ECO:0000259" key="1">
    <source>
        <dbReference type="PROSITE" id="PS51832"/>
    </source>
</evidence>
<sequence>MFKIKISIDALVNSHYNLMCHCAYISNFNIKRNLTEQKEETAFWSVEVKELIYLPIEKLTEGMELARNIPGINPMLPFAVSGCKLSERMICRMKTIGVQGAYICTAITQGIEPEDFVEPELKTKMLTSIRDVFDQSLKKFTFQSSRQVYEEIAKVAESVVMNVLNKDKYLFQMIDIRDYDGYTYSHSLYVGILSVLLGKYIGLSISNLNDLALCGLLHDIGKTDIPIDITNKPGPLTKDEFEIMKQHPSLSYKKLGDHIVISQTVLQGVQTHHEKFDGTGYPFGLSGKDIPLYARILAIADVYDALNSTRPYRKAWSPRRIFDYLTSCSNTHFDPELLTAFLHCVSAYPIGTIVHLSDGSSAVVKDNTPGFSLRPIIRFISPPQKAGRDVDLSCELFNLTIIDDDEC</sequence>
<dbReference type="InterPro" id="IPR037522">
    <property type="entry name" value="HD_GYP_dom"/>
</dbReference>
<dbReference type="Proteomes" id="UP000231092">
    <property type="component" value="Unassembled WGS sequence"/>
</dbReference>
<gene>
    <name evidence="2" type="ORF">H171_3482</name>
</gene>
<dbReference type="PANTHER" id="PTHR43155">
    <property type="entry name" value="CYCLIC DI-GMP PHOSPHODIESTERASE PA4108-RELATED"/>
    <property type="match status" value="1"/>
</dbReference>
<dbReference type="Gene3D" id="1.10.3210.10">
    <property type="entry name" value="Hypothetical protein af1432"/>
    <property type="match status" value="1"/>
</dbReference>
<dbReference type="SMART" id="SM00471">
    <property type="entry name" value="HDc"/>
    <property type="match status" value="1"/>
</dbReference>
<protein>
    <submittedName>
        <fullName evidence="2">HD domain-containing protein</fullName>
    </submittedName>
</protein>
<dbReference type="AlphaFoldDB" id="A0A2M8Z900"/>
<organism evidence="2 3">
    <name type="scientific">[Clostridium] celerecrescens 18A</name>
    <dbReference type="NCBI Taxonomy" id="1286362"/>
    <lineage>
        <taxon>Bacteria</taxon>
        <taxon>Bacillati</taxon>
        <taxon>Bacillota</taxon>
        <taxon>Clostridia</taxon>
        <taxon>Lachnospirales</taxon>
        <taxon>Lachnospiraceae</taxon>
        <taxon>Lacrimispora</taxon>
    </lineage>
</organism>
<dbReference type="PANTHER" id="PTHR43155:SF2">
    <property type="entry name" value="CYCLIC DI-GMP PHOSPHODIESTERASE PA4108"/>
    <property type="match status" value="1"/>
</dbReference>